<dbReference type="Pfam" id="PF00668">
    <property type="entry name" value="Condensation"/>
    <property type="match status" value="1"/>
</dbReference>
<dbReference type="PROSITE" id="PS00012">
    <property type="entry name" value="PHOSPHOPANTETHEINE"/>
    <property type="match status" value="1"/>
</dbReference>
<sequence>MSVIEMLRERVLEGFRFWIEGERLRYRAPREAATEARLAELRQHKDEILDVLRRCPEKLEVCPLSHGQRALWFLWRLSPESSTYNQSEPLRIRRSVDLAVLRKACRALVARHPMLRTTFRTHRGEPMQEVGPAGDIDWAEIDASSFDEARLGEVMRDAHRAPFDLERGPVVRFRCYTRAPDEHLLFVTMHHIVCDGWSFAILAHDLPVLLDEIEGRGAPLPQLVSSYHDYVRWQREMLAGPEGERLWQAWKQDLAGPLPPLSLPTDFPRPAMQTYRGDSCPFTVPDELAARLRALAGEEGATLHATLLTAFLALLYRYSGQKDLVIGTHTSGRGRNELLPIVGYFVDPVVIRVGVSEGRTFRAFLQDVKRTTQRALENRDFPFPLLVERLRPERDPSRSPLFDVAFNHLSTKGAGRDGALEILQGPHEGSKFDLTLTVMDGEATIAGSLDYNSDLFRRETAARFTEHLVRLLASAVEDPERALDDIDLLGEGTGGLPAVLRGRPQRDPRARLPLHALIEEQVARSPSAPALSAGGVTLTYAELNARANVVAHHLRALGVGRDARVAVCTGRSAEVMIAILAILKAGGAYVPLDPGYPGDLLAYMLKQAGVTVVLTQRAFVGALPASEARVVCVEEVSGYPETNPEPLSGPEDLVYVMFTSGSTGRPKGVAIEHRSLTNYVLSMIEDLAMEPGSRFALVSTISADLGNTVVFPSLCTGGCLHVVPEEALVDSAGFGRYVTENQIDYLKIVPSHLAALTEASLAGLPRKAVFLGGEPSPLRWVERLASLSECRFFNHYGPTETTVGVLTYRFEPAEMPLPAAILPLRTPVADATIHLLDARMRAVPPGVAGELYVGGTCVARGYINDPERTRERFVRDPMGSGALLYRTGDLARQLPTGDIEILGRQDRQIKLRGYRIELGQIESILRKDPRVQQCAVLPDVDGPRASRLIAYVVPAGEARGEGAPSGEELWAELRALVEQQVPRYMVPSRCVLVPDMPLTPNGKVDHRALRALDTGPAEEAQRALPRDALELELCTIFGDVLGAPSVGPRDDFFQLGGHSLLAVRLVDRIHERLGERVALGTLLANPTVEGVAGALRAGGTSLGRATLLPIRARGRLQPLVCLPGAGGNVMYFHDLTRPLGAERPVWGLQAIGLDDGGPIPTRIEDIAARYVEELGRTLPSAEPYLLVGHSFGGLVAFEMARLLREAGRGVGFLGVIDNPAPSAVDDGAARRDDTQWLLHIATRIGKLYGVDLALRSEAFSALSYGEQVASLVEKMLVVGLLPSGTNRAHFARFIEVYKANAIAAATYRSAGGPIDVPIRLFRAREEDPELEREAVAGDATLGWQRFTRHSVEVFEMPGTHITMMTEPHVRALGSRMAEIIGRD</sequence>
<dbReference type="PROSITE" id="PS50075">
    <property type="entry name" value="CARRIER"/>
    <property type="match status" value="1"/>
</dbReference>
<evidence type="ECO:0000256" key="2">
    <source>
        <dbReference type="ARBA" id="ARBA00022450"/>
    </source>
</evidence>
<keyword evidence="2" id="KW-0596">Phosphopantetheine</keyword>
<protein>
    <submittedName>
        <fullName evidence="5">Amino acid adenylation domain-containing protein</fullName>
    </submittedName>
</protein>
<dbReference type="CDD" id="cd05930">
    <property type="entry name" value="A_NRPS"/>
    <property type="match status" value="1"/>
</dbReference>
<dbReference type="FunFam" id="3.40.50.980:FF:000001">
    <property type="entry name" value="Non-ribosomal peptide synthetase"/>
    <property type="match status" value="1"/>
</dbReference>
<dbReference type="GO" id="GO:0044550">
    <property type="term" value="P:secondary metabolite biosynthetic process"/>
    <property type="evidence" value="ECO:0007669"/>
    <property type="project" value="TreeGrafter"/>
</dbReference>
<dbReference type="InterPro" id="IPR020802">
    <property type="entry name" value="TesA-like"/>
</dbReference>
<dbReference type="Gene3D" id="3.30.559.30">
    <property type="entry name" value="Nonribosomal peptide synthetase, condensation domain"/>
    <property type="match status" value="1"/>
</dbReference>
<keyword evidence="6" id="KW-1185">Reference proteome</keyword>
<organism evidence="5 6">
    <name type="scientific">Polyangium jinanense</name>
    <dbReference type="NCBI Taxonomy" id="2829994"/>
    <lineage>
        <taxon>Bacteria</taxon>
        <taxon>Pseudomonadati</taxon>
        <taxon>Myxococcota</taxon>
        <taxon>Polyangia</taxon>
        <taxon>Polyangiales</taxon>
        <taxon>Polyangiaceae</taxon>
        <taxon>Polyangium</taxon>
    </lineage>
</organism>
<dbReference type="PROSITE" id="PS00455">
    <property type="entry name" value="AMP_BINDING"/>
    <property type="match status" value="1"/>
</dbReference>
<evidence type="ECO:0000313" key="5">
    <source>
        <dbReference type="EMBL" id="MDC3987764.1"/>
    </source>
</evidence>
<evidence type="ECO:0000313" key="6">
    <source>
        <dbReference type="Proteomes" id="UP001151081"/>
    </source>
</evidence>
<dbReference type="NCBIfam" id="TIGR01733">
    <property type="entry name" value="AA-adenyl-dom"/>
    <property type="match status" value="1"/>
</dbReference>
<comment type="cofactor">
    <cofactor evidence="1">
        <name>pantetheine 4'-phosphate</name>
        <dbReference type="ChEBI" id="CHEBI:47942"/>
    </cofactor>
</comment>
<dbReference type="InterPro" id="IPR009081">
    <property type="entry name" value="PP-bd_ACP"/>
</dbReference>
<dbReference type="GO" id="GO:0043041">
    <property type="term" value="P:amino acid activation for nonribosomal peptide biosynthetic process"/>
    <property type="evidence" value="ECO:0007669"/>
    <property type="project" value="TreeGrafter"/>
</dbReference>
<dbReference type="Gene3D" id="3.40.50.980">
    <property type="match status" value="2"/>
</dbReference>
<dbReference type="PANTHER" id="PTHR45527:SF1">
    <property type="entry name" value="FATTY ACID SYNTHASE"/>
    <property type="match status" value="1"/>
</dbReference>
<dbReference type="GO" id="GO:0031177">
    <property type="term" value="F:phosphopantetheine binding"/>
    <property type="evidence" value="ECO:0007669"/>
    <property type="project" value="InterPro"/>
</dbReference>
<gene>
    <name evidence="5" type="ORF">KEG57_45285</name>
</gene>
<dbReference type="GO" id="GO:0003824">
    <property type="term" value="F:catalytic activity"/>
    <property type="evidence" value="ECO:0007669"/>
    <property type="project" value="InterPro"/>
</dbReference>
<feature type="domain" description="Carrier" evidence="4">
    <location>
        <begin position="1024"/>
        <end position="1099"/>
    </location>
</feature>
<dbReference type="InterPro" id="IPR006162">
    <property type="entry name" value="Ppantetheine_attach_site"/>
</dbReference>
<dbReference type="Gene3D" id="3.30.300.30">
    <property type="match status" value="1"/>
</dbReference>
<dbReference type="InterPro" id="IPR020845">
    <property type="entry name" value="AMP-binding_CS"/>
</dbReference>
<dbReference type="Pfam" id="PF13193">
    <property type="entry name" value="AMP-binding_C"/>
    <property type="match status" value="1"/>
</dbReference>
<dbReference type="SUPFAM" id="SSF47336">
    <property type="entry name" value="ACP-like"/>
    <property type="match status" value="1"/>
</dbReference>
<accession>A0A9X3XCD2</accession>
<keyword evidence="3" id="KW-0597">Phosphoprotein</keyword>
<dbReference type="GO" id="GO:0005737">
    <property type="term" value="C:cytoplasm"/>
    <property type="evidence" value="ECO:0007669"/>
    <property type="project" value="TreeGrafter"/>
</dbReference>
<dbReference type="Pfam" id="PF00550">
    <property type="entry name" value="PP-binding"/>
    <property type="match status" value="1"/>
</dbReference>
<dbReference type="Gene3D" id="2.30.38.10">
    <property type="entry name" value="Luciferase, Domain 3"/>
    <property type="match status" value="1"/>
</dbReference>
<dbReference type="Gene3D" id="1.10.1200.10">
    <property type="entry name" value="ACP-like"/>
    <property type="match status" value="1"/>
</dbReference>
<dbReference type="Pfam" id="PF00975">
    <property type="entry name" value="Thioesterase"/>
    <property type="match status" value="1"/>
</dbReference>
<dbReference type="Gene3D" id="1.10.10.1830">
    <property type="entry name" value="Non-ribosomal peptide synthase, adenylation domain"/>
    <property type="match status" value="1"/>
</dbReference>
<dbReference type="Gene3D" id="3.40.50.1820">
    <property type="entry name" value="alpha/beta hydrolase"/>
    <property type="match status" value="1"/>
</dbReference>
<dbReference type="InterPro" id="IPR044894">
    <property type="entry name" value="TubC_N_sf"/>
</dbReference>
<dbReference type="InterPro" id="IPR001242">
    <property type="entry name" value="Condensation_dom"/>
</dbReference>
<dbReference type="Gene3D" id="3.30.559.10">
    <property type="entry name" value="Chloramphenicol acetyltransferase-like domain"/>
    <property type="match status" value="1"/>
</dbReference>
<evidence type="ECO:0000259" key="4">
    <source>
        <dbReference type="PROSITE" id="PS50075"/>
    </source>
</evidence>
<dbReference type="InterPro" id="IPR020806">
    <property type="entry name" value="PKS_PP-bd"/>
</dbReference>
<dbReference type="InterPro" id="IPR029058">
    <property type="entry name" value="AB_hydrolase_fold"/>
</dbReference>
<dbReference type="RefSeq" id="WP_272422990.1">
    <property type="nucleotide sequence ID" value="NZ_JAGTJJ010000058.1"/>
</dbReference>
<comment type="caution">
    <text evidence="5">The sequence shown here is derived from an EMBL/GenBank/DDBJ whole genome shotgun (WGS) entry which is preliminary data.</text>
</comment>
<dbReference type="InterPro" id="IPR023213">
    <property type="entry name" value="CAT-like_dom_sf"/>
</dbReference>
<dbReference type="Proteomes" id="UP001151081">
    <property type="component" value="Unassembled WGS sequence"/>
</dbReference>
<dbReference type="SUPFAM" id="SSF52777">
    <property type="entry name" value="CoA-dependent acyltransferases"/>
    <property type="match status" value="2"/>
</dbReference>
<dbReference type="InterPro" id="IPR025110">
    <property type="entry name" value="AMP-bd_C"/>
</dbReference>
<proteinExistence type="predicted"/>
<dbReference type="Pfam" id="PF18563">
    <property type="entry name" value="TubC_N"/>
    <property type="match status" value="1"/>
</dbReference>
<evidence type="ECO:0000256" key="3">
    <source>
        <dbReference type="ARBA" id="ARBA00022553"/>
    </source>
</evidence>
<dbReference type="InterPro" id="IPR001031">
    <property type="entry name" value="Thioesterase"/>
</dbReference>
<dbReference type="SUPFAM" id="SSF56801">
    <property type="entry name" value="Acetyl-CoA synthetase-like"/>
    <property type="match status" value="1"/>
</dbReference>
<dbReference type="InterPro" id="IPR045851">
    <property type="entry name" value="AMP-bd_C_sf"/>
</dbReference>
<name>A0A9X3XCD2_9BACT</name>
<dbReference type="CDD" id="cd19531">
    <property type="entry name" value="LCL_NRPS-like"/>
    <property type="match status" value="1"/>
</dbReference>
<dbReference type="SUPFAM" id="SSF53474">
    <property type="entry name" value="alpha/beta-Hydrolases"/>
    <property type="match status" value="1"/>
</dbReference>
<reference evidence="5 6" key="1">
    <citation type="submission" date="2021-04" db="EMBL/GenBank/DDBJ databases">
        <title>Genome analysis of Polyangium sp.</title>
        <authorList>
            <person name="Li Y."/>
            <person name="Wang J."/>
        </authorList>
    </citation>
    <scope>NUCLEOTIDE SEQUENCE [LARGE SCALE GENOMIC DNA]</scope>
    <source>
        <strain evidence="5 6">SDU14</strain>
    </source>
</reference>
<dbReference type="InterPro" id="IPR041464">
    <property type="entry name" value="TubC_N"/>
</dbReference>
<dbReference type="SMART" id="SM00823">
    <property type="entry name" value="PKS_PP"/>
    <property type="match status" value="1"/>
</dbReference>
<dbReference type="PANTHER" id="PTHR45527">
    <property type="entry name" value="NONRIBOSOMAL PEPTIDE SYNTHETASE"/>
    <property type="match status" value="1"/>
</dbReference>
<dbReference type="SMART" id="SM00824">
    <property type="entry name" value="PKS_TE"/>
    <property type="match status" value="1"/>
</dbReference>
<dbReference type="Pfam" id="PF00501">
    <property type="entry name" value="AMP-binding"/>
    <property type="match status" value="1"/>
</dbReference>
<evidence type="ECO:0000256" key="1">
    <source>
        <dbReference type="ARBA" id="ARBA00001957"/>
    </source>
</evidence>
<dbReference type="EMBL" id="JAGTJJ010000058">
    <property type="protein sequence ID" value="MDC3987764.1"/>
    <property type="molecule type" value="Genomic_DNA"/>
</dbReference>
<dbReference type="InterPro" id="IPR010071">
    <property type="entry name" value="AA_adenyl_dom"/>
</dbReference>
<dbReference type="InterPro" id="IPR000873">
    <property type="entry name" value="AMP-dep_synth/lig_dom"/>
</dbReference>
<dbReference type="InterPro" id="IPR036736">
    <property type="entry name" value="ACP-like_sf"/>
</dbReference>